<dbReference type="NCBIfam" id="TIGR02532">
    <property type="entry name" value="IV_pilin_GFxxxE"/>
    <property type="match status" value="1"/>
</dbReference>
<dbReference type="RefSeq" id="WP_189516582.1">
    <property type="nucleotide sequence ID" value="NZ_BMXG01000022.1"/>
</dbReference>
<dbReference type="GO" id="GO:0015628">
    <property type="term" value="P:protein secretion by the type II secretion system"/>
    <property type="evidence" value="ECO:0007669"/>
    <property type="project" value="InterPro"/>
</dbReference>
<evidence type="ECO:0000256" key="2">
    <source>
        <dbReference type="SAM" id="Phobius"/>
    </source>
</evidence>
<dbReference type="InterPro" id="IPR027558">
    <property type="entry name" value="Pre_pil_HX9DG_C"/>
</dbReference>
<dbReference type="SUPFAM" id="SSF54523">
    <property type="entry name" value="Pili subunits"/>
    <property type="match status" value="1"/>
</dbReference>
<reference evidence="3" key="1">
    <citation type="journal article" date="2014" name="Int. J. Syst. Evol. Microbiol.">
        <title>Complete genome sequence of Corynebacterium casei LMG S-19264T (=DSM 44701T), isolated from a smear-ripened cheese.</title>
        <authorList>
            <consortium name="US DOE Joint Genome Institute (JGI-PGF)"/>
            <person name="Walter F."/>
            <person name="Albersmeier A."/>
            <person name="Kalinowski J."/>
            <person name="Ruckert C."/>
        </authorList>
    </citation>
    <scope>NUCLEOTIDE SEQUENCE</scope>
    <source>
        <strain evidence="3">KCTC 12870</strain>
    </source>
</reference>
<accession>A0A8J3DKE6</accession>
<reference evidence="3" key="2">
    <citation type="submission" date="2020-09" db="EMBL/GenBank/DDBJ databases">
        <authorList>
            <person name="Sun Q."/>
            <person name="Kim S."/>
        </authorList>
    </citation>
    <scope>NUCLEOTIDE SEQUENCE</scope>
    <source>
        <strain evidence="3">KCTC 12870</strain>
    </source>
</reference>
<protein>
    <recommendedName>
        <fullName evidence="5">Prepilin-type N-terminal cleavage/methylation domain-containing protein</fullName>
    </recommendedName>
</protein>
<evidence type="ECO:0000256" key="1">
    <source>
        <dbReference type="ARBA" id="ARBA00022481"/>
    </source>
</evidence>
<dbReference type="GO" id="GO:0015627">
    <property type="term" value="C:type II protein secretion system complex"/>
    <property type="evidence" value="ECO:0007669"/>
    <property type="project" value="InterPro"/>
</dbReference>
<evidence type="ECO:0000313" key="4">
    <source>
        <dbReference type="Proteomes" id="UP000642829"/>
    </source>
</evidence>
<organism evidence="3 4">
    <name type="scientific">Cerasicoccus arenae</name>
    <dbReference type="NCBI Taxonomy" id="424488"/>
    <lineage>
        <taxon>Bacteria</taxon>
        <taxon>Pseudomonadati</taxon>
        <taxon>Verrucomicrobiota</taxon>
        <taxon>Opitutia</taxon>
        <taxon>Puniceicoccales</taxon>
        <taxon>Cerasicoccaceae</taxon>
        <taxon>Cerasicoccus</taxon>
    </lineage>
</organism>
<name>A0A8J3DKE6_9BACT</name>
<keyword evidence="4" id="KW-1185">Reference proteome</keyword>
<dbReference type="AlphaFoldDB" id="A0A8J3DKE6"/>
<dbReference type="PANTHER" id="PTHR30093">
    <property type="entry name" value="GENERAL SECRETION PATHWAY PROTEIN G"/>
    <property type="match status" value="1"/>
</dbReference>
<dbReference type="PROSITE" id="PS00409">
    <property type="entry name" value="PROKAR_NTER_METHYL"/>
    <property type="match status" value="1"/>
</dbReference>
<dbReference type="NCBIfam" id="TIGR04294">
    <property type="entry name" value="pre_pil_HX9DG"/>
    <property type="match status" value="1"/>
</dbReference>
<dbReference type="PRINTS" id="PR00813">
    <property type="entry name" value="BCTERIALGSPG"/>
</dbReference>
<sequence>MHLSSKHRSRGFSLLELLVAIAVIAILSGLLMVTLGRTRTAADNVKCVNNLRQLGGALRMYANENKGFLPKPTDNYLNKNATSVSWMIVTGDYMNMPFPKTNQDTFFLCPEAMNTYPDGNARRTYAMNAAGTDSKTAMNLLVFENPVSTALLYDSASSSSIDGYAVFGINSFEKNVEWRHNHGTNVLMIDGHVEHVSEDDIDQLELYVRNFIY</sequence>
<dbReference type="InterPro" id="IPR045584">
    <property type="entry name" value="Pilin-like"/>
</dbReference>
<keyword evidence="2" id="KW-0472">Membrane</keyword>
<dbReference type="EMBL" id="BMXG01000022">
    <property type="protein sequence ID" value="GHC09934.1"/>
    <property type="molecule type" value="Genomic_DNA"/>
</dbReference>
<evidence type="ECO:0008006" key="5">
    <source>
        <dbReference type="Google" id="ProtNLM"/>
    </source>
</evidence>
<dbReference type="Pfam" id="PF07963">
    <property type="entry name" value="N_methyl"/>
    <property type="match status" value="1"/>
</dbReference>
<feature type="transmembrane region" description="Helical" evidence="2">
    <location>
        <begin position="12"/>
        <end position="35"/>
    </location>
</feature>
<gene>
    <name evidence="3" type="ORF">GCM10007047_29130</name>
</gene>
<keyword evidence="2" id="KW-1133">Transmembrane helix</keyword>
<dbReference type="InterPro" id="IPR012902">
    <property type="entry name" value="N_methyl_site"/>
</dbReference>
<dbReference type="PANTHER" id="PTHR30093:SF2">
    <property type="entry name" value="TYPE II SECRETION SYSTEM PROTEIN H"/>
    <property type="match status" value="1"/>
</dbReference>
<keyword evidence="2" id="KW-0812">Transmembrane</keyword>
<proteinExistence type="predicted"/>
<dbReference type="InterPro" id="IPR000983">
    <property type="entry name" value="Bac_GSPG_pilin"/>
</dbReference>
<dbReference type="Proteomes" id="UP000642829">
    <property type="component" value="Unassembled WGS sequence"/>
</dbReference>
<dbReference type="Gene3D" id="3.30.700.10">
    <property type="entry name" value="Glycoprotein, Type 4 Pilin"/>
    <property type="match status" value="1"/>
</dbReference>
<comment type="caution">
    <text evidence="3">The sequence shown here is derived from an EMBL/GenBank/DDBJ whole genome shotgun (WGS) entry which is preliminary data.</text>
</comment>
<keyword evidence="1" id="KW-0488">Methylation</keyword>
<evidence type="ECO:0000313" key="3">
    <source>
        <dbReference type="EMBL" id="GHC09934.1"/>
    </source>
</evidence>